<dbReference type="HOGENOM" id="CLU_1094155_0_0_1"/>
<organism evidence="2 3">
    <name type="scientific">Ceriporiopsis subvermispora (strain B)</name>
    <name type="common">White-rot fungus</name>
    <name type="synonym">Gelatoporia subvermispora</name>
    <dbReference type="NCBI Taxonomy" id="914234"/>
    <lineage>
        <taxon>Eukaryota</taxon>
        <taxon>Fungi</taxon>
        <taxon>Dikarya</taxon>
        <taxon>Basidiomycota</taxon>
        <taxon>Agaricomycotina</taxon>
        <taxon>Agaricomycetes</taxon>
        <taxon>Polyporales</taxon>
        <taxon>Gelatoporiaceae</taxon>
        <taxon>Gelatoporia</taxon>
    </lineage>
</organism>
<keyword evidence="3" id="KW-1185">Reference proteome</keyword>
<feature type="region of interest" description="Disordered" evidence="1">
    <location>
        <begin position="1"/>
        <end position="44"/>
    </location>
</feature>
<dbReference type="OrthoDB" id="2683861at2759"/>
<dbReference type="AlphaFoldDB" id="M2PCM3"/>
<dbReference type="EMBL" id="KB445806">
    <property type="protein sequence ID" value="EMD33444.1"/>
    <property type="molecule type" value="Genomic_DNA"/>
</dbReference>
<evidence type="ECO:0000313" key="3">
    <source>
        <dbReference type="Proteomes" id="UP000016930"/>
    </source>
</evidence>
<gene>
    <name evidence="2" type="ORF">CERSUDRAFT_98550</name>
</gene>
<protein>
    <submittedName>
        <fullName evidence="2">Uncharacterized protein</fullName>
    </submittedName>
</protein>
<reference evidence="2 3" key="1">
    <citation type="journal article" date="2012" name="Proc. Natl. Acad. Sci. U.S.A.">
        <title>Comparative genomics of Ceriporiopsis subvermispora and Phanerochaete chrysosporium provide insight into selective ligninolysis.</title>
        <authorList>
            <person name="Fernandez-Fueyo E."/>
            <person name="Ruiz-Duenas F.J."/>
            <person name="Ferreira P."/>
            <person name="Floudas D."/>
            <person name="Hibbett D.S."/>
            <person name="Canessa P."/>
            <person name="Larrondo L.F."/>
            <person name="James T.Y."/>
            <person name="Seelenfreund D."/>
            <person name="Lobos S."/>
            <person name="Polanco R."/>
            <person name="Tello M."/>
            <person name="Honda Y."/>
            <person name="Watanabe T."/>
            <person name="Watanabe T."/>
            <person name="Ryu J.S."/>
            <person name="Kubicek C.P."/>
            <person name="Schmoll M."/>
            <person name="Gaskell J."/>
            <person name="Hammel K.E."/>
            <person name="St John F.J."/>
            <person name="Vanden Wymelenberg A."/>
            <person name="Sabat G."/>
            <person name="Splinter BonDurant S."/>
            <person name="Syed K."/>
            <person name="Yadav J.S."/>
            <person name="Doddapaneni H."/>
            <person name="Subramanian V."/>
            <person name="Lavin J.L."/>
            <person name="Oguiza J.A."/>
            <person name="Perez G."/>
            <person name="Pisabarro A.G."/>
            <person name="Ramirez L."/>
            <person name="Santoyo F."/>
            <person name="Master E."/>
            <person name="Coutinho P.M."/>
            <person name="Henrissat B."/>
            <person name="Lombard V."/>
            <person name="Magnuson J.K."/>
            <person name="Kuees U."/>
            <person name="Hori C."/>
            <person name="Igarashi K."/>
            <person name="Samejima M."/>
            <person name="Held B.W."/>
            <person name="Barry K.W."/>
            <person name="LaButti K.M."/>
            <person name="Lapidus A."/>
            <person name="Lindquist E.A."/>
            <person name="Lucas S.M."/>
            <person name="Riley R."/>
            <person name="Salamov A.A."/>
            <person name="Hoffmeister D."/>
            <person name="Schwenk D."/>
            <person name="Hadar Y."/>
            <person name="Yarden O."/>
            <person name="de Vries R.P."/>
            <person name="Wiebenga A."/>
            <person name="Stenlid J."/>
            <person name="Eastwood D."/>
            <person name="Grigoriev I.V."/>
            <person name="Berka R.M."/>
            <person name="Blanchette R.A."/>
            <person name="Kersten P."/>
            <person name="Martinez A.T."/>
            <person name="Vicuna R."/>
            <person name="Cullen D."/>
        </authorList>
    </citation>
    <scope>NUCLEOTIDE SEQUENCE [LARGE SCALE GENOMIC DNA]</scope>
    <source>
        <strain evidence="2 3">B</strain>
    </source>
</reference>
<feature type="region of interest" description="Disordered" evidence="1">
    <location>
        <begin position="226"/>
        <end position="254"/>
    </location>
</feature>
<sequence>MSNPPPPPITTSTPAPPPSQPAASTPAPPPLPTMPTSAQQPLFVTPPLNLSVPAASTAPAAAPSPRFRDAYSVLSWSATWGEDWYTCLKEFAAFENLQGPPEHRLPGYKCPIEITDWFNDPDHDHNLVISDPEHFGERLTTWWRSMQPDFRGPDGIELITNGPKSEWGGLRRAGRNSIFIFVLAMYWWGRAVLSSAPLSVPESAAWHELVANVIWVFRYFNGSTTKKRKTNPGRTSPPVTSSASSRTKKRRTAH</sequence>
<evidence type="ECO:0000256" key="1">
    <source>
        <dbReference type="SAM" id="MobiDB-lite"/>
    </source>
</evidence>
<evidence type="ECO:0000313" key="2">
    <source>
        <dbReference type="EMBL" id="EMD33444.1"/>
    </source>
</evidence>
<name>M2PCM3_CERS8</name>
<accession>M2PCM3</accession>
<dbReference type="Proteomes" id="UP000016930">
    <property type="component" value="Unassembled WGS sequence"/>
</dbReference>
<proteinExistence type="predicted"/>
<feature type="compositionally biased region" description="Pro residues" evidence="1">
    <location>
        <begin position="1"/>
        <end position="33"/>
    </location>
</feature>